<evidence type="ECO:0000313" key="1">
    <source>
        <dbReference type="EMBL" id="KAK4037062.1"/>
    </source>
</evidence>
<name>A0ABR0B5U7_9CRUS</name>
<organism evidence="1 2">
    <name type="scientific">Daphnia magna</name>
    <dbReference type="NCBI Taxonomy" id="35525"/>
    <lineage>
        <taxon>Eukaryota</taxon>
        <taxon>Metazoa</taxon>
        <taxon>Ecdysozoa</taxon>
        <taxon>Arthropoda</taxon>
        <taxon>Crustacea</taxon>
        <taxon>Branchiopoda</taxon>
        <taxon>Diplostraca</taxon>
        <taxon>Cladocera</taxon>
        <taxon>Anomopoda</taxon>
        <taxon>Daphniidae</taxon>
        <taxon>Daphnia</taxon>
    </lineage>
</organism>
<proteinExistence type="predicted"/>
<dbReference type="Proteomes" id="UP001234178">
    <property type="component" value="Unassembled WGS sequence"/>
</dbReference>
<gene>
    <name evidence="1" type="ORF">OUZ56_029103</name>
</gene>
<protein>
    <submittedName>
        <fullName evidence="1">Uncharacterized protein</fullName>
    </submittedName>
</protein>
<comment type="caution">
    <text evidence="1">The sequence shown here is derived from an EMBL/GenBank/DDBJ whole genome shotgun (WGS) entry which is preliminary data.</text>
</comment>
<keyword evidence="2" id="KW-1185">Reference proteome</keyword>
<evidence type="ECO:0000313" key="2">
    <source>
        <dbReference type="Proteomes" id="UP001234178"/>
    </source>
</evidence>
<reference evidence="1 2" key="1">
    <citation type="journal article" date="2023" name="Nucleic Acids Res.">
        <title>The hologenome of Daphnia magna reveals possible DNA methylation and microbiome-mediated evolution of the host genome.</title>
        <authorList>
            <person name="Chaturvedi A."/>
            <person name="Li X."/>
            <person name="Dhandapani V."/>
            <person name="Marshall H."/>
            <person name="Kissane S."/>
            <person name="Cuenca-Cambronero M."/>
            <person name="Asole G."/>
            <person name="Calvet F."/>
            <person name="Ruiz-Romero M."/>
            <person name="Marangio P."/>
            <person name="Guigo R."/>
            <person name="Rago D."/>
            <person name="Mirbahai L."/>
            <person name="Eastwood N."/>
            <person name="Colbourne J.K."/>
            <person name="Zhou J."/>
            <person name="Mallon E."/>
            <person name="Orsini L."/>
        </authorList>
    </citation>
    <scope>NUCLEOTIDE SEQUENCE [LARGE SCALE GENOMIC DNA]</scope>
    <source>
        <strain evidence="1">LRV0_1</strain>
    </source>
</reference>
<accession>A0ABR0B5U7</accession>
<sequence length="73" mass="8545">MELLRAARRGVKCQPFDLRKKKKKRKILAIKTERPNKHECLAIHHQQAAQRIYTNCTAHLKRKRTNPGFLGAK</sequence>
<dbReference type="EMBL" id="JAOYFB010000040">
    <property type="protein sequence ID" value="KAK4037062.1"/>
    <property type="molecule type" value="Genomic_DNA"/>
</dbReference>